<dbReference type="Gene3D" id="3.10.50.40">
    <property type="match status" value="1"/>
</dbReference>
<dbReference type="InterPro" id="IPR027304">
    <property type="entry name" value="Trigger_fact/SurA_dom_sf"/>
</dbReference>
<reference evidence="15" key="1">
    <citation type="submission" date="2019-07" db="EMBL/GenBank/DDBJ databases">
        <title>Chitinimonas sp. nov., isolated from Ny-Alesund, arctica soil.</title>
        <authorList>
            <person name="Xu Q."/>
            <person name="Peng F."/>
        </authorList>
    </citation>
    <scope>NUCLEOTIDE SEQUENCE [LARGE SCALE GENOMIC DNA]</scope>
    <source>
        <strain evidence="15">R3-44</strain>
    </source>
</reference>
<name>A0A516SCZ4_9NEIS</name>
<gene>
    <name evidence="14" type="ORF">FNU76_06415</name>
</gene>
<keyword evidence="6" id="KW-0472">Membrane</keyword>
<evidence type="ECO:0000256" key="10">
    <source>
        <dbReference type="ARBA" id="ARBA00040743"/>
    </source>
</evidence>
<dbReference type="RefSeq" id="WP_143856936.1">
    <property type="nucleotide sequence ID" value="NZ_CP041730.1"/>
</dbReference>
<dbReference type="PROSITE" id="PS50198">
    <property type="entry name" value="PPIC_PPIASE_2"/>
    <property type="match status" value="1"/>
</dbReference>
<dbReference type="GO" id="GO:0005886">
    <property type="term" value="C:plasma membrane"/>
    <property type="evidence" value="ECO:0007669"/>
    <property type="project" value="UniProtKB-SubCell"/>
</dbReference>
<evidence type="ECO:0000256" key="5">
    <source>
        <dbReference type="ARBA" id="ARBA00022989"/>
    </source>
</evidence>
<dbReference type="PANTHER" id="PTHR47529">
    <property type="entry name" value="PEPTIDYL-PROLYL CIS-TRANS ISOMERASE D"/>
    <property type="match status" value="1"/>
</dbReference>
<evidence type="ECO:0000256" key="8">
    <source>
        <dbReference type="ARBA" id="ARBA00023235"/>
    </source>
</evidence>
<keyword evidence="12" id="KW-0697">Rotamase</keyword>
<dbReference type="InterPro" id="IPR046357">
    <property type="entry name" value="PPIase_dom_sf"/>
</dbReference>
<evidence type="ECO:0000256" key="6">
    <source>
        <dbReference type="ARBA" id="ARBA00023136"/>
    </source>
</evidence>
<comment type="subcellular location">
    <subcellularLocation>
        <location evidence="1">Cell inner membrane</location>
        <topology evidence="1">Single-pass type II membrane protein</topology>
        <orientation evidence="1">Periplasmic side</orientation>
    </subcellularLocation>
</comment>
<dbReference type="AlphaFoldDB" id="A0A516SCZ4"/>
<dbReference type="GO" id="GO:0003755">
    <property type="term" value="F:peptidyl-prolyl cis-trans isomerase activity"/>
    <property type="evidence" value="ECO:0007669"/>
    <property type="project" value="UniProtKB-KW"/>
</dbReference>
<dbReference type="InterPro" id="IPR023058">
    <property type="entry name" value="PPIase_PpiC_CS"/>
</dbReference>
<organism evidence="14 15">
    <name type="scientific">Chitinimonas arctica</name>
    <dbReference type="NCBI Taxonomy" id="2594795"/>
    <lineage>
        <taxon>Bacteria</taxon>
        <taxon>Pseudomonadati</taxon>
        <taxon>Pseudomonadota</taxon>
        <taxon>Betaproteobacteria</taxon>
        <taxon>Neisseriales</taxon>
        <taxon>Chitinibacteraceae</taxon>
        <taxon>Chitinimonas</taxon>
    </lineage>
</organism>
<evidence type="ECO:0000256" key="9">
    <source>
        <dbReference type="ARBA" id="ARBA00038408"/>
    </source>
</evidence>
<keyword evidence="4" id="KW-0812">Transmembrane</keyword>
<keyword evidence="7" id="KW-0143">Chaperone</keyword>
<feature type="domain" description="PpiC" evidence="13">
    <location>
        <begin position="248"/>
        <end position="351"/>
    </location>
</feature>
<dbReference type="PANTHER" id="PTHR47529:SF1">
    <property type="entry name" value="PERIPLASMIC CHAPERONE PPID"/>
    <property type="match status" value="1"/>
</dbReference>
<dbReference type="Gene3D" id="1.10.4030.10">
    <property type="entry name" value="Porin chaperone SurA, peptide-binding domain"/>
    <property type="match status" value="1"/>
</dbReference>
<keyword evidence="8 12" id="KW-0413">Isomerase</keyword>
<dbReference type="KEGG" id="cari:FNU76_06415"/>
<dbReference type="SUPFAM" id="SSF54534">
    <property type="entry name" value="FKBP-like"/>
    <property type="match status" value="1"/>
</dbReference>
<dbReference type="OrthoDB" id="14196at2"/>
<dbReference type="EMBL" id="CP041730">
    <property type="protein sequence ID" value="QDQ26014.1"/>
    <property type="molecule type" value="Genomic_DNA"/>
</dbReference>
<dbReference type="PROSITE" id="PS01096">
    <property type="entry name" value="PPIC_PPIASE_1"/>
    <property type="match status" value="1"/>
</dbReference>
<evidence type="ECO:0000313" key="15">
    <source>
        <dbReference type="Proteomes" id="UP000317550"/>
    </source>
</evidence>
<evidence type="ECO:0000313" key="14">
    <source>
        <dbReference type="EMBL" id="QDQ26014.1"/>
    </source>
</evidence>
<keyword evidence="2" id="KW-1003">Cell membrane</keyword>
<keyword evidence="3" id="KW-0997">Cell inner membrane</keyword>
<evidence type="ECO:0000259" key="13">
    <source>
        <dbReference type="PROSITE" id="PS50198"/>
    </source>
</evidence>
<dbReference type="SUPFAM" id="SSF109998">
    <property type="entry name" value="Triger factor/SurA peptide-binding domain-like"/>
    <property type="match status" value="1"/>
</dbReference>
<dbReference type="Pfam" id="PF13616">
    <property type="entry name" value="Rotamase_3"/>
    <property type="match status" value="1"/>
</dbReference>
<sequence>MFEFVQNNRRAVGVALGLVVLGLMVGGGMATYEPNGQATYVAKVGDVEITERDLAMANGGQAVAETARPQLLQDLIQQQLLANEGKKLNVGVSEDQLRAEIQKVEAFKGEDGRFSLERYKQFLSQRQMTPAQLESRLTDDLRTRRLAGALSLSSIHSQQTGERLLQALTEAREVTPLLFSPDRFLAQATVTPAEIKQYYDGHQAEFRMPERVKLAYLVLSREELARSVELEPAAIQAYYDKNQRDLAAEERQVRHILIKADPKASKEVRTAARQKIDQLLAQVKQEPARFAELAKQNSEDTGSAVQGGDLGYFPRGAMVKAFDAAAFKLAKGELSGVVETEFGYHILQVENIRTKTLEELKPVIEQRLRQEAAQKRFAAEAEKFSDMVYQQGDSLQGAATAFKLTVRESDWLTREASADPMLNQAKLREAVFGDDVLKKKHNSEAVEVAPGTLVSARILAHEAARQLPLADVTAKIGEQLKRERAVKLAQAEGKKALAALQAGNTAGYEWAATAVVSRMRPEGLEKPAVDAIFGLPGAKLPAYTGVEGKDNYVLFRVGKAAQQALPPEMVKNMPQTLQKLAGEEALVAYLAQLRKQQNVQMR</sequence>
<accession>A0A516SCZ4</accession>
<evidence type="ECO:0000256" key="4">
    <source>
        <dbReference type="ARBA" id="ARBA00022692"/>
    </source>
</evidence>
<evidence type="ECO:0000256" key="2">
    <source>
        <dbReference type="ARBA" id="ARBA00022475"/>
    </source>
</evidence>
<evidence type="ECO:0000256" key="3">
    <source>
        <dbReference type="ARBA" id="ARBA00022519"/>
    </source>
</evidence>
<protein>
    <recommendedName>
        <fullName evidence="10">Periplasmic chaperone PpiD</fullName>
    </recommendedName>
    <alternativeName>
        <fullName evidence="11">Periplasmic folding chaperone</fullName>
    </alternativeName>
</protein>
<dbReference type="InterPro" id="IPR000297">
    <property type="entry name" value="PPIase_PpiC"/>
</dbReference>
<dbReference type="Proteomes" id="UP000317550">
    <property type="component" value="Chromosome"/>
</dbReference>
<keyword evidence="5" id="KW-1133">Transmembrane helix</keyword>
<dbReference type="Pfam" id="PF13624">
    <property type="entry name" value="SurA_N_3"/>
    <property type="match status" value="1"/>
</dbReference>
<evidence type="ECO:0000256" key="7">
    <source>
        <dbReference type="ARBA" id="ARBA00023186"/>
    </source>
</evidence>
<evidence type="ECO:0000256" key="12">
    <source>
        <dbReference type="PROSITE-ProRule" id="PRU00278"/>
    </source>
</evidence>
<comment type="similarity">
    <text evidence="9">Belongs to the PpiD chaperone family.</text>
</comment>
<proteinExistence type="inferred from homology"/>
<dbReference type="InterPro" id="IPR052029">
    <property type="entry name" value="PpiD_chaperone"/>
</dbReference>
<keyword evidence="15" id="KW-1185">Reference proteome</keyword>
<evidence type="ECO:0000256" key="11">
    <source>
        <dbReference type="ARBA" id="ARBA00042775"/>
    </source>
</evidence>
<evidence type="ECO:0000256" key="1">
    <source>
        <dbReference type="ARBA" id="ARBA00004382"/>
    </source>
</evidence>